<dbReference type="InterPro" id="IPR017961">
    <property type="entry name" value="DNA_pol_Y-fam_little_finger"/>
</dbReference>
<evidence type="ECO:0000313" key="19">
    <source>
        <dbReference type="Proteomes" id="UP000300381"/>
    </source>
</evidence>
<evidence type="ECO:0000256" key="1">
    <source>
        <dbReference type="ARBA" id="ARBA00004496"/>
    </source>
</evidence>
<dbReference type="GO" id="GO:0003684">
    <property type="term" value="F:damaged DNA binding"/>
    <property type="evidence" value="ECO:0007669"/>
    <property type="project" value="InterPro"/>
</dbReference>
<dbReference type="SUPFAM" id="SSF100879">
    <property type="entry name" value="Lesion bypass DNA polymerase (Y-family), little finger domain"/>
    <property type="match status" value="1"/>
</dbReference>
<keyword evidence="7 15" id="KW-0235">DNA replication</keyword>
<dbReference type="Pfam" id="PF11798">
    <property type="entry name" value="IMS_HHH"/>
    <property type="match status" value="1"/>
</dbReference>
<feature type="region of interest" description="Disordered" evidence="16">
    <location>
        <begin position="445"/>
        <end position="466"/>
    </location>
</feature>
<dbReference type="AlphaFoldDB" id="A0A480B0T3"/>
<dbReference type="GO" id="GO:0009432">
    <property type="term" value="P:SOS response"/>
    <property type="evidence" value="ECO:0007669"/>
    <property type="project" value="TreeGrafter"/>
</dbReference>
<dbReference type="InterPro" id="IPR043502">
    <property type="entry name" value="DNA/RNA_pol_sf"/>
</dbReference>
<dbReference type="GO" id="GO:0006261">
    <property type="term" value="P:DNA-templated DNA replication"/>
    <property type="evidence" value="ECO:0007669"/>
    <property type="project" value="UniProtKB-UniRule"/>
</dbReference>
<dbReference type="EC" id="2.7.7.7" evidence="15"/>
<feature type="region of interest" description="Disordered" evidence="16">
    <location>
        <begin position="332"/>
        <end position="357"/>
    </location>
</feature>
<comment type="similarity">
    <text evidence="2 15">Belongs to the DNA polymerase type-Y family.</text>
</comment>
<comment type="cofactor">
    <cofactor evidence="15">
        <name>Mg(2+)</name>
        <dbReference type="ChEBI" id="CHEBI:18420"/>
    </cofactor>
    <text evidence="15">Binds 2 magnesium ions per subunit.</text>
</comment>
<feature type="binding site" evidence="15">
    <location>
        <position position="9"/>
    </location>
    <ligand>
        <name>Mg(2+)</name>
        <dbReference type="ChEBI" id="CHEBI:18420"/>
    </ligand>
</feature>
<keyword evidence="3 15" id="KW-0515">Mutator protein</keyword>
<dbReference type="NCBIfam" id="NF002677">
    <property type="entry name" value="PRK02406.1"/>
    <property type="match status" value="1"/>
</dbReference>
<dbReference type="PANTHER" id="PTHR11076">
    <property type="entry name" value="DNA REPAIR POLYMERASE UMUC / TRANSFERASE FAMILY MEMBER"/>
    <property type="match status" value="1"/>
</dbReference>
<evidence type="ECO:0000256" key="8">
    <source>
        <dbReference type="ARBA" id="ARBA00022723"/>
    </source>
</evidence>
<keyword evidence="11 15" id="KW-0239">DNA-directed DNA polymerase</keyword>
<reference evidence="18 19" key="1">
    <citation type="submission" date="2019-03" db="EMBL/GenBank/DDBJ databases">
        <title>Draft genome sequences of two Veillonella tobetsuensis clinical isolates from intraoperative bronchial fluids of elderly patients with pulmonary carcinoma.</title>
        <authorList>
            <person name="Akiyama T."/>
        </authorList>
    </citation>
    <scope>NUCLEOTIDE SEQUENCE [LARGE SCALE GENOMIC DNA]</scope>
    <source>
        <strain evidence="18 19">PAGU 1578</strain>
    </source>
</reference>
<comment type="caution">
    <text evidence="18">The sequence shown here is derived from an EMBL/GenBank/DDBJ whole genome shotgun (WGS) entry which is preliminary data.</text>
</comment>
<evidence type="ECO:0000256" key="6">
    <source>
        <dbReference type="ARBA" id="ARBA00022695"/>
    </source>
</evidence>
<evidence type="ECO:0000259" key="17">
    <source>
        <dbReference type="PROSITE" id="PS50173"/>
    </source>
</evidence>
<dbReference type="InterPro" id="IPR001126">
    <property type="entry name" value="UmuC"/>
</dbReference>
<dbReference type="Gene3D" id="1.10.150.20">
    <property type="entry name" value="5' to 3' exonuclease, C-terminal subdomain"/>
    <property type="match status" value="1"/>
</dbReference>
<evidence type="ECO:0000256" key="7">
    <source>
        <dbReference type="ARBA" id="ARBA00022705"/>
    </source>
</evidence>
<comment type="subcellular location">
    <subcellularLocation>
        <location evidence="1 15">Cytoplasm</location>
    </subcellularLocation>
</comment>
<sequence>MRRWIMHVDMDAFFASVEQLDHPEYKGHPVIVGGLSSRGVVATASYEARKFGVHSAMPISRAKKLCPHGIYVYPNMARYKEISQIIHKVMEEFTPIIEPLSLDEAFLDVTGITHKFTGPKSLGRAIKDRVFEETGLIISAGLAPNKFLAKLASDLDKPDGLVVIPYGKECESLANLPIKRIWGVGPSTERRLKDGGFALIKDVQALSDEKPLVPYVGNQARRIWELARGIDERPVEPDRQIQSVGNEETYESDVEDPAVIDLELHYFANRVAKRLRKYGLMGHTVSIKVRYNDFKTVSRQKRLDSATDQERIIYDTSVLLWNKLMRERSNARQWEARNTSQSNRRDANTFTDNANDRPITENREMMGAAPLPQFDTSVLDMPLKPIRLLGVTVSGLSTEGIVQDDLFSIETGEKDEKLSTVLDSLASKFGEGAIMSGALWRRAHGDGGERRKRSELKAEMDLDNEE</sequence>
<dbReference type="GO" id="GO:0005829">
    <property type="term" value="C:cytosol"/>
    <property type="evidence" value="ECO:0007669"/>
    <property type="project" value="TreeGrafter"/>
</dbReference>
<evidence type="ECO:0000256" key="14">
    <source>
        <dbReference type="ARBA" id="ARBA00049244"/>
    </source>
</evidence>
<dbReference type="GO" id="GO:0006281">
    <property type="term" value="P:DNA repair"/>
    <property type="evidence" value="ECO:0007669"/>
    <property type="project" value="UniProtKB-UniRule"/>
</dbReference>
<evidence type="ECO:0000256" key="10">
    <source>
        <dbReference type="ARBA" id="ARBA00022842"/>
    </source>
</evidence>
<dbReference type="RefSeq" id="WP_249927771.1">
    <property type="nucleotide sequence ID" value="NZ_BJCQ01000016.1"/>
</dbReference>
<dbReference type="GO" id="GO:0042276">
    <property type="term" value="P:error-prone translesion synthesis"/>
    <property type="evidence" value="ECO:0007669"/>
    <property type="project" value="TreeGrafter"/>
</dbReference>
<name>A0A480B0T3_9FIRM</name>
<keyword evidence="8 15" id="KW-0479">Metal-binding</keyword>
<comment type="catalytic activity">
    <reaction evidence="14 15">
        <text>DNA(n) + a 2'-deoxyribonucleoside 5'-triphosphate = DNA(n+1) + diphosphate</text>
        <dbReference type="Rhea" id="RHEA:22508"/>
        <dbReference type="Rhea" id="RHEA-COMP:17339"/>
        <dbReference type="Rhea" id="RHEA-COMP:17340"/>
        <dbReference type="ChEBI" id="CHEBI:33019"/>
        <dbReference type="ChEBI" id="CHEBI:61560"/>
        <dbReference type="ChEBI" id="CHEBI:173112"/>
        <dbReference type="EC" id="2.7.7.7"/>
    </reaction>
</comment>
<evidence type="ECO:0000256" key="4">
    <source>
        <dbReference type="ARBA" id="ARBA00022490"/>
    </source>
</evidence>
<gene>
    <name evidence="15" type="primary">dinB</name>
    <name evidence="18" type="ORF">PAGU1578_07520</name>
</gene>
<keyword evidence="9 15" id="KW-0227">DNA damage</keyword>
<evidence type="ECO:0000313" key="18">
    <source>
        <dbReference type="EMBL" id="GCL67131.1"/>
    </source>
</evidence>
<dbReference type="HAMAP" id="MF_01113">
    <property type="entry name" value="DNApol_IV"/>
    <property type="match status" value="1"/>
</dbReference>
<evidence type="ECO:0000256" key="12">
    <source>
        <dbReference type="ARBA" id="ARBA00023125"/>
    </source>
</evidence>
<feature type="site" description="Substrate discrimination" evidence="15">
    <location>
        <position position="14"/>
    </location>
</feature>
<evidence type="ECO:0000256" key="3">
    <source>
        <dbReference type="ARBA" id="ARBA00022457"/>
    </source>
</evidence>
<accession>A0A480B0T3</accession>
<comment type="function">
    <text evidence="15">Poorly processive, error-prone DNA polymerase involved in untargeted mutagenesis. Copies undamaged DNA at stalled replication forks, which arise in vivo from mismatched or misaligned primer ends. These misaligned primers can be extended by PolIV. Exhibits no 3'-5' exonuclease (proofreading) activity. May be involved in translesional synthesis, in conjunction with the beta clamp from PolIII.</text>
</comment>
<keyword evidence="13 15" id="KW-0234">DNA repair</keyword>
<dbReference type="InterPro" id="IPR036775">
    <property type="entry name" value="DNA_pol_Y-fam_lit_finger_sf"/>
</dbReference>
<dbReference type="CDD" id="cd03586">
    <property type="entry name" value="PolY_Pol_IV_kappa"/>
    <property type="match status" value="1"/>
</dbReference>
<keyword evidence="6 15" id="KW-0548">Nucleotidyltransferase</keyword>
<dbReference type="SUPFAM" id="SSF56672">
    <property type="entry name" value="DNA/RNA polymerases"/>
    <property type="match status" value="1"/>
</dbReference>
<keyword evidence="5 15" id="KW-0808">Transferase</keyword>
<dbReference type="InterPro" id="IPR043128">
    <property type="entry name" value="Rev_trsase/Diguanyl_cyclase"/>
</dbReference>
<dbReference type="GO" id="GO:0003887">
    <property type="term" value="F:DNA-directed DNA polymerase activity"/>
    <property type="evidence" value="ECO:0007669"/>
    <property type="project" value="UniProtKB-UniRule"/>
</dbReference>
<keyword evidence="4 15" id="KW-0963">Cytoplasm</keyword>
<dbReference type="PROSITE" id="PS50173">
    <property type="entry name" value="UMUC"/>
    <property type="match status" value="1"/>
</dbReference>
<comment type="subunit">
    <text evidence="15">Monomer.</text>
</comment>
<dbReference type="FunFam" id="3.40.1170.60:FF:000001">
    <property type="entry name" value="DNA polymerase IV"/>
    <property type="match status" value="1"/>
</dbReference>
<dbReference type="PANTHER" id="PTHR11076:SF33">
    <property type="entry name" value="DNA POLYMERASE KAPPA"/>
    <property type="match status" value="1"/>
</dbReference>
<dbReference type="GO" id="GO:0000287">
    <property type="term" value="F:magnesium ion binding"/>
    <property type="evidence" value="ECO:0007669"/>
    <property type="project" value="UniProtKB-UniRule"/>
</dbReference>
<evidence type="ECO:0000256" key="15">
    <source>
        <dbReference type="HAMAP-Rule" id="MF_01113"/>
    </source>
</evidence>
<dbReference type="InterPro" id="IPR024728">
    <property type="entry name" value="PolY_HhH_motif"/>
</dbReference>
<feature type="active site" evidence="15">
    <location>
        <position position="104"/>
    </location>
</feature>
<dbReference type="InterPro" id="IPR050116">
    <property type="entry name" value="DNA_polymerase-Y"/>
</dbReference>
<feature type="compositionally biased region" description="Polar residues" evidence="16">
    <location>
        <begin position="336"/>
        <end position="353"/>
    </location>
</feature>
<evidence type="ECO:0000256" key="16">
    <source>
        <dbReference type="SAM" id="MobiDB-lite"/>
    </source>
</evidence>
<evidence type="ECO:0000256" key="2">
    <source>
        <dbReference type="ARBA" id="ARBA00010945"/>
    </source>
</evidence>
<feature type="binding site" evidence="15">
    <location>
        <position position="103"/>
    </location>
    <ligand>
        <name>Mg(2+)</name>
        <dbReference type="ChEBI" id="CHEBI:18420"/>
    </ligand>
</feature>
<dbReference type="Gene3D" id="3.30.1490.100">
    <property type="entry name" value="DNA polymerase, Y-family, little finger domain"/>
    <property type="match status" value="1"/>
</dbReference>
<evidence type="ECO:0000256" key="13">
    <source>
        <dbReference type="ARBA" id="ARBA00023204"/>
    </source>
</evidence>
<evidence type="ECO:0000256" key="5">
    <source>
        <dbReference type="ARBA" id="ARBA00022679"/>
    </source>
</evidence>
<evidence type="ECO:0000256" key="9">
    <source>
        <dbReference type="ARBA" id="ARBA00022763"/>
    </source>
</evidence>
<proteinExistence type="inferred from homology"/>
<dbReference type="Pfam" id="PF11799">
    <property type="entry name" value="IMS_C"/>
    <property type="match status" value="1"/>
</dbReference>
<keyword evidence="10 15" id="KW-0460">Magnesium</keyword>
<dbReference type="EMBL" id="BJCQ01000016">
    <property type="protein sequence ID" value="GCL67131.1"/>
    <property type="molecule type" value="Genomic_DNA"/>
</dbReference>
<organism evidence="18 19">
    <name type="scientific">Veillonella tobetsuensis</name>
    <dbReference type="NCBI Taxonomy" id="1110546"/>
    <lineage>
        <taxon>Bacteria</taxon>
        <taxon>Bacillati</taxon>
        <taxon>Bacillota</taxon>
        <taxon>Negativicutes</taxon>
        <taxon>Veillonellales</taxon>
        <taxon>Veillonellaceae</taxon>
        <taxon>Veillonella</taxon>
    </lineage>
</organism>
<keyword evidence="12 15" id="KW-0238">DNA-binding</keyword>
<dbReference type="Gene3D" id="3.30.70.270">
    <property type="match status" value="1"/>
</dbReference>
<dbReference type="Pfam" id="PF00817">
    <property type="entry name" value="IMS"/>
    <property type="match status" value="1"/>
</dbReference>
<dbReference type="InterPro" id="IPR022880">
    <property type="entry name" value="DNApol_IV"/>
</dbReference>
<dbReference type="Gene3D" id="3.40.1170.60">
    <property type="match status" value="1"/>
</dbReference>
<evidence type="ECO:0000256" key="11">
    <source>
        <dbReference type="ARBA" id="ARBA00022932"/>
    </source>
</evidence>
<protein>
    <recommendedName>
        <fullName evidence="15">DNA polymerase IV</fullName>
        <shortName evidence="15">Pol IV</shortName>
        <ecNumber evidence="15">2.7.7.7</ecNumber>
    </recommendedName>
</protein>
<feature type="domain" description="UmuC" evidence="17">
    <location>
        <begin position="5"/>
        <end position="185"/>
    </location>
</feature>
<dbReference type="Proteomes" id="UP000300381">
    <property type="component" value="Unassembled WGS sequence"/>
</dbReference>